<evidence type="ECO:0000256" key="4">
    <source>
        <dbReference type="ARBA" id="ARBA00022490"/>
    </source>
</evidence>
<dbReference type="NCBIfam" id="TIGR00414">
    <property type="entry name" value="serS"/>
    <property type="match status" value="1"/>
</dbReference>
<dbReference type="Pfam" id="PF02403">
    <property type="entry name" value="Seryl_tRNA_N"/>
    <property type="match status" value="1"/>
</dbReference>
<comment type="pathway">
    <text evidence="2 12">Aminoacyl-tRNA biosynthesis; selenocysteinyl-tRNA(Sec) biosynthesis; L-seryl-tRNA(Sec) from L-serine and tRNA(Sec): step 1/1.</text>
</comment>
<feature type="binding site" evidence="12 14">
    <location>
        <begin position="262"/>
        <end position="264"/>
    </location>
    <ligand>
        <name>ATP</name>
        <dbReference type="ChEBI" id="CHEBI:30616"/>
    </ligand>
</feature>
<evidence type="ECO:0000256" key="5">
    <source>
        <dbReference type="ARBA" id="ARBA00022598"/>
    </source>
</evidence>
<evidence type="ECO:0000256" key="7">
    <source>
        <dbReference type="ARBA" id="ARBA00022840"/>
    </source>
</evidence>
<keyword evidence="4 12" id="KW-0963">Cytoplasm</keyword>
<feature type="domain" description="Aminoacyl-transfer RNA synthetases class-II family profile" evidence="16">
    <location>
        <begin position="173"/>
        <end position="410"/>
    </location>
</feature>
<comment type="domain">
    <text evidence="12">Consists of two distinct domains, a catalytic core and a N-terminal extension that is involved in tRNA binding.</text>
</comment>
<feature type="binding site" evidence="13">
    <location>
        <position position="383"/>
    </location>
    <ligand>
        <name>L-serine</name>
        <dbReference type="ChEBI" id="CHEBI:33384"/>
    </ligand>
</feature>
<keyword evidence="7 12" id="KW-0067">ATP-binding</keyword>
<comment type="function">
    <text evidence="12">Catalyzes the attachment of serine to tRNA(Ser). Is also able to aminoacylate tRNA(Sec) with serine, to form the misacylated tRNA L-seryl-tRNA(Sec), which will be further converted into selenocysteinyl-tRNA(Sec).</text>
</comment>
<dbReference type="InterPro" id="IPR033729">
    <property type="entry name" value="SerRS_core"/>
</dbReference>
<keyword evidence="9 12" id="KW-0030">Aminoacyl-tRNA synthetase</keyword>
<dbReference type="GO" id="GO:0005737">
    <property type="term" value="C:cytoplasm"/>
    <property type="evidence" value="ECO:0007669"/>
    <property type="project" value="UniProtKB-SubCell"/>
</dbReference>
<dbReference type="HAMAP" id="MF_00176">
    <property type="entry name" value="Ser_tRNA_synth_type1"/>
    <property type="match status" value="1"/>
</dbReference>
<evidence type="ECO:0000256" key="11">
    <source>
        <dbReference type="ARBA" id="ARBA00048823"/>
    </source>
</evidence>
<dbReference type="GO" id="GO:0005524">
    <property type="term" value="F:ATP binding"/>
    <property type="evidence" value="ECO:0007669"/>
    <property type="project" value="UniProtKB-UniRule"/>
</dbReference>
<dbReference type="SUPFAM" id="SSF55681">
    <property type="entry name" value="Class II aaRS and biotin synthetases"/>
    <property type="match status" value="1"/>
</dbReference>
<evidence type="ECO:0000256" key="9">
    <source>
        <dbReference type="ARBA" id="ARBA00023146"/>
    </source>
</evidence>
<evidence type="ECO:0000313" key="18">
    <source>
        <dbReference type="Proteomes" id="UP000326554"/>
    </source>
</evidence>
<dbReference type="InterPro" id="IPR006195">
    <property type="entry name" value="aa-tRNA-synth_II"/>
</dbReference>
<dbReference type="GO" id="GO:0004828">
    <property type="term" value="F:serine-tRNA ligase activity"/>
    <property type="evidence" value="ECO:0007669"/>
    <property type="project" value="UniProtKB-UniRule"/>
</dbReference>
<evidence type="ECO:0000256" key="10">
    <source>
        <dbReference type="ARBA" id="ARBA00047929"/>
    </source>
</evidence>
<dbReference type="UniPathway" id="UPA00906">
    <property type="reaction ID" value="UER00895"/>
</dbReference>
<dbReference type="CDD" id="cd00770">
    <property type="entry name" value="SerRS_core"/>
    <property type="match status" value="1"/>
</dbReference>
<dbReference type="InterPro" id="IPR002317">
    <property type="entry name" value="Ser-tRNA-ligase_type_1"/>
</dbReference>
<feature type="binding site" evidence="12 14">
    <location>
        <begin position="349"/>
        <end position="352"/>
    </location>
    <ligand>
        <name>ATP</name>
        <dbReference type="ChEBI" id="CHEBI:30616"/>
    </ligand>
</feature>
<evidence type="ECO:0000256" key="15">
    <source>
        <dbReference type="SAM" id="Coils"/>
    </source>
</evidence>
<dbReference type="GO" id="GO:0006434">
    <property type="term" value="P:seryl-tRNA aminoacylation"/>
    <property type="evidence" value="ECO:0007669"/>
    <property type="project" value="UniProtKB-UniRule"/>
</dbReference>
<dbReference type="Gene3D" id="3.30.930.10">
    <property type="entry name" value="Bira Bifunctional Protein, Domain 2"/>
    <property type="match status" value="1"/>
</dbReference>
<gene>
    <name evidence="12 17" type="primary">serS</name>
    <name evidence="17" type="ORF">F3S47_08520</name>
</gene>
<evidence type="ECO:0000256" key="6">
    <source>
        <dbReference type="ARBA" id="ARBA00022741"/>
    </source>
</evidence>
<proteinExistence type="inferred from homology"/>
<organism evidence="17 18">
    <name type="scientific">Histidinibacterium aquaticum</name>
    <dbReference type="NCBI Taxonomy" id="2613962"/>
    <lineage>
        <taxon>Bacteria</taxon>
        <taxon>Pseudomonadati</taxon>
        <taxon>Pseudomonadota</taxon>
        <taxon>Alphaproteobacteria</taxon>
        <taxon>Rhodobacterales</taxon>
        <taxon>Paracoccaceae</taxon>
        <taxon>Histidinibacterium</taxon>
    </lineage>
</organism>
<dbReference type="AlphaFoldDB" id="A0A5J5GPB3"/>
<dbReference type="InterPro" id="IPR010978">
    <property type="entry name" value="tRNA-bd_arm"/>
</dbReference>
<comment type="caution">
    <text evidence="12">Lacks conserved residue(s) required for the propagation of feature annotation.</text>
</comment>
<reference evidence="17 18" key="1">
    <citation type="submission" date="2019-09" db="EMBL/GenBank/DDBJ databases">
        <authorList>
            <person name="Park J.-S."/>
            <person name="Choi H.-J."/>
        </authorList>
    </citation>
    <scope>NUCLEOTIDE SEQUENCE [LARGE SCALE GENOMIC DNA]</scope>
    <source>
        <strain evidence="17 18">176SS1-4</strain>
    </source>
</reference>
<comment type="catalytic activity">
    <reaction evidence="11 12">
        <text>tRNA(Ser) + L-serine + ATP = L-seryl-tRNA(Ser) + AMP + diphosphate + H(+)</text>
        <dbReference type="Rhea" id="RHEA:12292"/>
        <dbReference type="Rhea" id="RHEA-COMP:9669"/>
        <dbReference type="Rhea" id="RHEA-COMP:9703"/>
        <dbReference type="ChEBI" id="CHEBI:15378"/>
        <dbReference type="ChEBI" id="CHEBI:30616"/>
        <dbReference type="ChEBI" id="CHEBI:33019"/>
        <dbReference type="ChEBI" id="CHEBI:33384"/>
        <dbReference type="ChEBI" id="CHEBI:78442"/>
        <dbReference type="ChEBI" id="CHEBI:78533"/>
        <dbReference type="ChEBI" id="CHEBI:456215"/>
        <dbReference type="EC" id="6.1.1.11"/>
    </reaction>
</comment>
<dbReference type="PANTHER" id="PTHR43697">
    <property type="entry name" value="SERYL-TRNA SYNTHETASE"/>
    <property type="match status" value="1"/>
</dbReference>
<evidence type="ECO:0000313" key="17">
    <source>
        <dbReference type="EMBL" id="KAA9009282.1"/>
    </source>
</evidence>
<sequence>MHDIRAIRENPAAFDAALSRRGLDPVSPEILALDEARRAKITAAEEAQAEANRAAKEIGRAKASGDEEAFERLRTEVASKKAEIARLQDEAKEEDRKLTDLLMGLPNLPQDSVPDGEDEDDNLEIRRWGSPRNFAFDPKEHYEIAAVQDRMDFETAAKLSGSRFVLLSGAVARLHRALAQFMLDTHVEEHGLTETITPVLVREEMMYGTGQLPKFGEDSYKTTNGWWLIPTAEVTLTNIVNGLTVEEGYLPRRYVAHTQCFRSEAGSAGRDTSGMLRQHQFEKVEMVSVTRPEDSDAEHERMTGCAEAILQKLDLPYRTVVLCTGDMGAGARKTHDIEVWLPGQNTYREISSVSTTGDYQARRMNARYKPASGGKPQFLHTLNGSGLAVGRALIAVLENGQEEDGSVTLPEVLHPYLGGRTRLTADGQLA</sequence>
<evidence type="ECO:0000256" key="13">
    <source>
        <dbReference type="PIRSR" id="PIRSR001529-1"/>
    </source>
</evidence>
<comment type="caution">
    <text evidence="17">The sequence shown here is derived from an EMBL/GenBank/DDBJ whole genome shotgun (WGS) entry which is preliminary data.</text>
</comment>
<dbReference type="Pfam" id="PF00587">
    <property type="entry name" value="tRNA-synt_2b"/>
    <property type="match status" value="1"/>
</dbReference>
<dbReference type="InterPro" id="IPR042103">
    <property type="entry name" value="SerRS_1_N_sf"/>
</dbReference>
<dbReference type="Gene3D" id="1.10.287.40">
    <property type="entry name" value="Serine-tRNA synthetase, tRNA binding domain"/>
    <property type="match status" value="1"/>
</dbReference>
<dbReference type="RefSeq" id="WP_150444815.1">
    <property type="nucleotide sequence ID" value="NZ_VYQE01000002.1"/>
</dbReference>
<evidence type="ECO:0000256" key="12">
    <source>
        <dbReference type="HAMAP-Rule" id="MF_00176"/>
    </source>
</evidence>
<protein>
    <recommendedName>
        <fullName evidence="12">Serine--tRNA ligase</fullName>
        <ecNumber evidence="12">6.1.1.11</ecNumber>
    </recommendedName>
    <alternativeName>
        <fullName evidence="12">Seryl-tRNA synthetase</fullName>
        <shortName evidence="12">SerRS</shortName>
    </alternativeName>
    <alternativeName>
        <fullName evidence="12">Seryl-tRNA(Ser/Sec) synthetase</fullName>
    </alternativeName>
</protein>
<keyword evidence="6 12" id="KW-0547">Nucleotide-binding</keyword>
<feature type="binding site" evidence="12 13">
    <location>
        <position position="285"/>
    </location>
    <ligand>
        <name>L-serine</name>
        <dbReference type="ChEBI" id="CHEBI:33384"/>
    </ligand>
</feature>
<evidence type="ECO:0000256" key="3">
    <source>
        <dbReference type="ARBA" id="ARBA00010728"/>
    </source>
</evidence>
<comment type="subcellular location">
    <subcellularLocation>
        <location evidence="1 12">Cytoplasm</location>
    </subcellularLocation>
</comment>
<keyword evidence="15" id="KW-0175">Coiled coil</keyword>
<dbReference type="InterPro" id="IPR002314">
    <property type="entry name" value="aa-tRNA-synt_IIb"/>
</dbReference>
<dbReference type="EMBL" id="VYQE01000002">
    <property type="protein sequence ID" value="KAA9009282.1"/>
    <property type="molecule type" value="Genomic_DNA"/>
</dbReference>
<keyword evidence="18" id="KW-1185">Reference proteome</keyword>
<dbReference type="PANTHER" id="PTHR43697:SF1">
    <property type="entry name" value="SERINE--TRNA LIGASE"/>
    <property type="match status" value="1"/>
</dbReference>
<evidence type="ECO:0000256" key="8">
    <source>
        <dbReference type="ARBA" id="ARBA00022917"/>
    </source>
</evidence>
<dbReference type="InterPro" id="IPR015866">
    <property type="entry name" value="Ser-tRNA-synth_1_N"/>
</dbReference>
<dbReference type="EC" id="6.1.1.11" evidence="12"/>
<feature type="binding site" evidence="12">
    <location>
        <position position="385"/>
    </location>
    <ligand>
        <name>L-serine</name>
        <dbReference type="ChEBI" id="CHEBI:33384"/>
    </ligand>
</feature>
<name>A0A5J5GPB3_9RHOB</name>
<dbReference type="PROSITE" id="PS50862">
    <property type="entry name" value="AA_TRNA_LIGASE_II"/>
    <property type="match status" value="1"/>
</dbReference>
<comment type="similarity">
    <text evidence="3 12">Belongs to the class-II aminoacyl-tRNA synthetase family. Type-1 seryl-tRNA synthetase subfamily.</text>
</comment>
<comment type="catalytic activity">
    <reaction evidence="10 12">
        <text>tRNA(Sec) + L-serine + ATP = L-seryl-tRNA(Sec) + AMP + diphosphate + H(+)</text>
        <dbReference type="Rhea" id="RHEA:42580"/>
        <dbReference type="Rhea" id="RHEA-COMP:9742"/>
        <dbReference type="Rhea" id="RHEA-COMP:10128"/>
        <dbReference type="ChEBI" id="CHEBI:15378"/>
        <dbReference type="ChEBI" id="CHEBI:30616"/>
        <dbReference type="ChEBI" id="CHEBI:33019"/>
        <dbReference type="ChEBI" id="CHEBI:33384"/>
        <dbReference type="ChEBI" id="CHEBI:78442"/>
        <dbReference type="ChEBI" id="CHEBI:78533"/>
        <dbReference type="ChEBI" id="CHEBI:456215"/>
        <dbReference type="EC" id="6.1.1.11"/>
    </reaction>
</comment>
<keyword evidence="8 12" id="KW-0648">Protein biosynthesis</keyword>
<dbReference type="PRINTS" id="PR00981">
    <property type="entry name" value="TRNASYNTHSER"/>
</dbReference>
<dbReference type="InterPro" id="IPR045864">
    <property type="entry name" value="aa-tRNA-synth_II/BPL/LPL"/>
</dbReference>
<feature type="coiled-coil region" evidence="15">
    <location>
        <begin position="44"/>
        <end position="97"/>
    </location>
</feature>
<feature type="binding site" evidence="13">
    <location>
        <position position="231"/>
    </location>
    <ligand>
        <name>L-serine</name>
        <dbReference type="ChEBI" id="CHEBI:33384"/>
    </ligand>
</feature>
<dbReference type="PIRSF" id="PIRSF001529">
    <property type="entry name" value="Ser-tRNA-synth_IIa"/>
    <property type="match status" value="1"/>
</dbReference>
<evidence type="ECO:0000256" key="2">
    <source>
        <dbReference type="ARBA" id="ARBA00005045"/>
    </source>
</evidence>
<feature type="binding site" evidence="12">
    <location>
        <begin position="231"/>
        <end position="233"/>
    </location>
    <ligand>
        <name>L-serine</name>
        <dbReference type="ChEBI" id="CHEBI:33384"/>
    </ligand>
</feature>
<dbReference type="SUPFAM" id="SSF46589">
    <property type="entry name" value="tRNA-binding arm"/>
    <property type="match status" value="1"/>
</dbReference>
<feature type="binding site" evidence="13">
    <location>
        <position position="262"/>
    </location>
    <ligand>
        <name>L-serine</name>
        <dbReference type="ChEBI" id="CHEBI:33384"/>
    </ligand>
</feature>
<evidence type="ECO:0000256" key="14">
    <source>
        <dbReference type="PIRSR" id="PIRSR001529-2"/>
    </source>
</evidence>
<keyword evidence="5 12" id="KW-0436">Ligase</keyword>
<evidence type="ECO:0000259" key="16">
    <source>
        <dbReference type="PROSITE" id="PS50862"/>
    </source>
</evidence>
<dbReference type="Proteomes" id="UP000326554">
    <property type="component" value="Unassembled WGS sequence"/>
</dbReference>
<evidence type="ECO:0000256" key="1">
    <source>
        <dbReference type="ARBA" id="ARBA00004496"/>
    </source>
</evidence>
<dbReference type="GO" id="GO:0016260">
    <property type="term" value="P:selenocysteine biosynthetic process"/>
    <property type="evidence" value="ECO:0007669"/>
    <property type="project" value="UniProtKB-UniRule"/>
</dbReference>
<accession>A0A5J5GPB3</accession>
<comment type="subunit">
    <text evidence="12">Homodimer. The tRNA molecule binds across the dimer.</text>
</comment>